<dbReference type="PRINTS" id="PR00922">
    <property type="entry name" value="DADACBPTASE3"/>
</dbReference>
<dbReference type="Gene3D" id="3.40.710.10">
    <property type="entry name" value="DD-peptidase/beta-lactamase superfamily"/>
    <property type="match status" value="1"/>
</dbReference>
<dbReference type="GO" id="GO:0006508">
    <property type="term" value="P:proteolysis"/>
    <property type="evidence" value="ECO:0007669"/>
    <property type="project" value="InterPro"/>
</dbReference>
<name>A0A521DRB3_SACCC</name>
<reference evidence="4 5" key="1">
    <citation type="submission" date="2017-05" db="EMBL/GenBank/DDBJ databases">
        <authorList>
            <person name="Varghese N."/>
            <person name="Submissions S."/>
        </authorList>
    </citation>
    <scope>NUCLEOTIDE SEQUENCE [LARGE SCALE GENOMIC DNA]</scope>
    <source>
        <strain evidence="4 5">DSM 27040</strain>
    </source>
</reference>
<keyword evidence="4" id="KW-0121">Carboxypeptidase</keyword>
<evidence type="ECO:0000313" key="5">
    <source>
        <dbReference type="Proteomes" id="UP000319040"/>
    </source>
</evidence>
<dbReference type="PANTHER" id="PTHR30023:SF0">
    <property type="entry name" value="PENICILLIN-SENSITIVE CARBOXYPEPTIDASE A"/>
    <property type="match status" value="1"/>
</dbReference>
<feature type="signal peptide" evidence="3">
    <location>
        <begin position="1"/>
        <end position="19"/>
    </location>
</feature>
<dbReference type="PANTHER" id="PTHR30023">
    <property type="entry name" value="D-ALANYL-D-ALANINE CARBOXYPEPTIDASE"/>
    <property type="match status" value="1"/>
</dbReference>
<gene>
    <name evidence="4" type="ORF">SAMN06265379_10691</name>
</gene>
<feature type="chain" id="PRO_5021979226" evidence="3">
    <location>
        <begin position="20"/>
        <end position="463"/>
    </location>
</feature>
<dbReference type="AlphaFoldDB" id="A0A521DRB3"/>
<organism evidence="4 5">
    <name type="scientific">Saccharicrinis carchari</name>
    <dbReference type="NCBI Taxonomy" id="1168039"/>
    <lineage>
        <taxon>Bacteria</taxon>
        <taxon>Pseudomonadati</taxon>
        <taxon>Bacteroidota</taxon>
        <taxon>Bacteroidia</taxon>
        <taxon>Marinilabiliales</taxon>
        <taxon>Marinilabiliaceae</taxon>
        <taxon>Saccharicrinis</taxon>
    </lineage>
</organism>
<keyword evidence="4" id="KW-0645">Protease</keyword>
<evidence type="ECO:0000256" key="2">
    <source>
        <dbReference type="ARBA" id="ARBA00022801"/>
    </source>
</evidence>
<dbReference type="InterPro" id="IPR000667">
    <property type="entry name" value="Peptidase_S13"/>
</dbReference>
<dbReference type="EMBL" id="FXTB01000006">
    <property type="protein sequence ID" value="SMO74236.1"/>
    <property type="molecule type" value="Genomic_DNA"/>
</dbReference>
<protein>
    <submittedName>
        <fullName evidence="4">D-alanyl-D-alanine carboxypeptidase / D-alanyl-D-alanine-endopeptidase (Penicillin-binding protein 4)</fullName>
    </submittedName>
</protein>
<sequence length="463" mass="51250">MKKSLPTLLFFFILTNCYAQFQTEDKGTIVTLKVAEVSTGEILLSQHEELRLTPASLTKIITTATALELLGPEFTYSTKFYALGKIKKGKLLGNLLIKSSGDPTLGSKYFEQTKPEIIYNSLANALNMAGIKSIDGTVVIESDKINYSAPRLWEDMGNYYGASPQGFNWRDNTAVLTLRSAEIGSTATLVSLEPHIAPYTVRCLAVAGSHNKDSAYVYGLKNLPEWWIEGSIPPHRHKFRIKSALPDPAQAFKNGLEDFLRNRGINISHNPPLHAASTEQITLFTHQSPPLSGIIKTINQQSHNLFADQLLLTLGKLFKGTPSWDNGNQVVREFWLNKISFEDNFRLRDGSGLTPKNLISASGMVELLIWMEQNSKNFAFYAQSLAKGGETGTLRTTFKNPAIKGKLIGKSGSMEGVLGYCGYLTTLSGKKTAFCILTNNYIVPTKQIREKIDQIMTGLILEK</sequence>
<comment type="similarity">
    <text evidence="1">Belongs to the peptidase S13 family.</text>
</comment>
<keyword evidence="2" id="KW-0378">Hydrolase</keyword>
<keyword evidence="3" id="KW-0732">Signal</keyword>
<dbReference type="InterPro" id="IPR012338">
    <property type="entry name" value="Beta-lactam/transpept-like"/>
</dbReference>
<evidence type="ECO:0000313" key="4">
    <source>
        <dbReference type="EMBL" id="SMO74236.1"/>
    </source>
</evidence>
<dbReference type="RefSeq" id="WP_142533800.1">
    <property type="nucleotide sequence ID" value="NZ_FXTB01000006.1"/>
</dbReference>
<dbReference type="NCBIfam" id="TIGR00666">
    <property type="entry name" value="PBP4"/>
    <property type="match status" value="1"/>
</dbReference>
<evidence type="ECO:0000256" key="1">
    <source>
        <dbReference type="ARBA" id="ARBA00006096"/>
    </source>
</evidence>
<dbReference type="SUPFAM" id="SSF56601">
    <property type="entry name" value="beta-lactamase/transpeptidase-like"/>
    <property type="match status" value="1"/>
</dbReference>
<evidence type="ECO:0000256" key="3">
    <source>
        <dbReference type="SAM" id="SignalP"/>
    </source>
</evidence>
<keyword evidence="5" id="KW-1185">Reference proteome</keyword>
<dbReference type="Proteomes" id="UP000319040">
    <property type="component" value="Unassembled WGS sequence"/>
</dbReference>
<dbReference type="GO" id="GO:0000270">
    <property type="term" value="P:peptidoglycan metabolic process"/>
    <property type="evidence" value="ECO:0007669"/>
    <property type="project" value="TreeGrafter"/>
</dbReference>
<dbReference type="GO" id="GO:0004185">
    <property type="term" value="F:serine-type carboxypeptidase activity"/>
    <property type="evidence" value="ECO:0007669"/>
    <property type="project" value="InterPro"/>
</dbReference>
<dbReference type="Gene3D" id="3.50.80.20">
    <property type="entry name" value="D-Ala-D-Ala carboxypeptidase C, peptidase S13"/>
    <property type="match status" value="1"/>
</dbReference>
<dbReference type="OrthoDB" id="9802627at2"/>
<dbReference type="Pfam" id="PF02113">
    <property type="entry name" value="Peptidase_S13"/>
    <property type="match status" value="1"/>
</dbReference>
<proteinExistence type="inferred from homology"/>
<accession>A0A521DRB3</accession>